<feature type="domain" description="RNA polymerase sigma-70 region 2" evidence="6">
    <location>
        <begin position="78"/>
        <end position="135"/>
    </location>
</feature>
<gene>
    <name evidence="8" type="ORF">E2493_09240</name>
</gene>
<dbReference type="SUPFAM" id="SSF88946">
    <property type="entry name" value="Sigma2 domain of RNA polymerase sigma factors"/>
    <property type="match status" value="1"/>
</dbReference>
<evidence type="ECO:0000313" key="9">
    <source>
        <dbReference type="Proteomes" id="UP000298213"/>
    </source>
</evidence>
<feature type="region of interest" description="Disordered" evidence="5">
    <location>
        <begin position="50"/>
        <end position="69"/>
    </location>
</feature>
<organism evidence="8 9">
    <name type="scientific">Sphingomonas parva</name>
    <dbReference type="NCBI Taxonomy" id="2555898"/>
    <lineage>
        <taxon>Bacteria</taxon>
        <taxon>Pseudomonadati</taxon>
        <taxon>Pseudomonadota</taxon>
        <taxon>Alphaproteobacteria</taxon>
        <taxon>Sphingomonadales</taxon>
        <taxon>Sphingomonadaceae</taxon>
        <taxon>Sphingomonas</taxon>
    </lineage>
</organism>
<dbReference type="Pfam" id="PF08281">
    <property type="entry name" value="Sigma70_r4_2"/>
    <property type="match status" value="1"/>
</dbReference>
<keyword evidence="4" id="KW-0804">Transcription</keyword>
<dbReference type="SUPFAM" id="SSF88659">
    <property type="entry name" value="Sigma3 and sigma4 domains of RNA polymerase sigma factors"/>
    <property type="match status" value="1"/>
</dbReference>
<dbReference type="OrthoDB" id="7447094at2"/>
<dbReference type="PANTHER" id="PTHR43133:SF63">
    <property type="entry name" value="RNA POLYMERASE SIGMA FACTOR FECI-RELATED"/>
    <property type="match status" value="1"/>
</dbReference>
<feature type="domain" description="RNA polymerase sigma factor 70 region 4 type 2" evidence="7">
    <location>
        <begin position="176"/>
        <end position="225"/>
    </location>
</feature>
<dbReference type="GO" id="GO:0003677">
    <property type="term" value="F:DNA binding"/>
    <property type="evidence" value="ECO:0007669"/>
    <property type="project" value="InterPro"/>
</dbReference>
<keyword evidence="2" id="KW-0805">Transcription regulation</keyword>
<proteinExistence type="inferred from homology"/>
<evidence type="ECO:0000259" key="6">
    <source>
        <dbReference type="Pfam" id="PF04542"/>
    </source>
</evidence>
<dbReference type="Proteomes" id="UP000298213">
    <property type="component" value="Unassembled WGS sequence"/>
</dbReference>
<reference evidence="8 9" key="1">
    <citation type="submission" date="2019-03" db="EMBL/GenBank/DDBJ databases">
        <title>Genome sequence of Sphingomonas sp. 17J27-24.</title>
        <authorList>
            <person name="Kim M."/>
            <person name="Maeng S."/>
            <person name="Sathiyaraj S."/>
        </authorList>
    </citation>
    <scope>NUCLEOTIDE SEQUENCE [LARGE SCALE GENOMIC DNA]</scope>
    <source>
        <strain evidence="8 9">17J27-24</strain>
    </source>
</reference>
<dbReference type="InterPro" id="IPR014284">
    <property type="entry name" value="RNA_pol_sigma-70_dom"/>
</dbReference>
<dbReference type="NCBIfam" id="TIGR02937">
    <property type="entry name" value="sigma70-ECF"/>
    <property type="match status" value="1"/>
</dbReference>
<comment type="caution">
    <text evidence="8">The sequence shown here is derived from an EMBL/GenBank/DDBJ whole genome shotgun (WGS) entry which is preliminary data.</text>
</comment>
<dbReference type="PANTHER" id="PTHR43133">
    <property type="entry name" value="RNA POLYMERASE ECF-TYPE SIGMA FACTO"/>
    <property type="match status" value="1"/>
</dbReference>
<sequence length="235" mass="26052">MLACRRKKHPGHKHIARAVVVGSDLVRPTGGEAGHLPFIRGLETAPPREEIGSVGAAERARDTGEGSPSGLEQVYLVHREALLRFLRARGAGDDAEDLLQEMWIKASAGVSGPIRDPVPYLYRTASNLMLDRRRAGLRQAKRDTEWAGVEPGVERPDDRPNAEQQAVARSELAQAEAVLTGLGERTDAIFRRFRLRGQNQREIAADLGISLSAVEKHLQKAYRALIDYRRRRDAD</sequence>
<keyword evidence="3" id="KW-0731">Sigma factor</keyword>
<dbReference type="AlphaFoldDB" id="A0A4Y8ZU13"/>
<evidence type="ECO:0000313" key="8">
    <source>
        <dbReference type="EMBL" id="TFI58635.1"/>
    </source>
</evidence>
<keyword evidence="9" id="KW-1185">Reference proteome</keyword>
<dbReference type="Gene3D" id="1.10.1740.10">
    <property type="match status" value="1"/>
</dbReference>
<dbReference type="InterPro" id="IPR013324">
    <property type="entry name" value="RNA_pol_sigma_r3/r4-like"/>
</dbReference>
<dbReference type="InterPro" id="IPR036388">
    <property type="entry name" value="WH-like_DNA-bd_sf"/>
</dbReference>
<dbReference type="Gene3D" id="1.10.10.10">
    <property type="entry name" value="Winged helix-like DNA-binding domain superfamily/Winged helix DNA-binding domain"/>
    <property type="match status" value="1"/>
</dbReference>
<dbReference type="InterPro" id="IPR013249">
    <property type="entry name" value="RNA_pol_sigma70_r4_t2"/>
</dbReference>
<dbReference type="InterPro" id="IPR013325">
    <property type="entry name" value="RNA_pol_sigma_r2"/>
</dbReference>
<evidence type="ECO:0000256" key="2">
    <source>
        <dbReference type="ARBA" id="ARBA00023015"/>
    </source>
</evidence>
<evidence type="ECO:0000256" key="1">
    <source>
        <dbReference type="ARBA" id="ARBA00010641"/>
    </source>
</evidence>
<dbReference type="GO" id="GO:0006352">
    <property type="term" value="P:DNA-templated transcription initiation"/>
    <property type="evidence" value="ECO:0007669"/>
    <property type="project" value="InterPro"/>
</dbReference>
<comment type="similarity">
    <text evidence="1">Belongs to the sigma-70 factor family. ECF subfamily.</text>
</comment>
<dbReference type="Pfam" id="PF04542">
    <property type="entry name" value="Sigma70_r2"/>
    <property type="match status" value="1"/>
</dbReference>
<dbReference type="InterPro" id="IPR007627">
    <property type="entry name" value="RNA_pol_sigma70_r2"/>
</dbReference>
<evidence type="ECO:0000256" key="3">
    <source>
        <dbReference type="ARBA" id="ARBA00023082"/>
    </source>
</evidence>
<protein>
    <submittedName>
        <fullName evidence="8">Sigma-70 family RNA polymerase sigma factor</fullName>
    </submittedName>
</protein>
<dbReference type="GO" id="GO:0016987">
    <property type="term" value="F:sigma factor activity"/>
    <property type="evidence" value="ECO:0007669"/>
    <property type="project" value="UniProtKB-KW"/>
</dbReference>
<name>A0A4Y8ZU13_9SPHN</name>
<evidence type="ECO:0000259" key="7">
    <source>
        <dbReference type="Pfam" id="PF08281"/>
    </source>
</evidence>
<evidence type="ECO:0000256" key="5">
    <source>
        <dbReference type="SAM" id="MobiDB-lite"/>
    </source>
</evidence>
<dbReference type="EMBL" id="SPDV01000014">
    <property type="protein sequence ID" value="TFI58635.1"/>
    <property type="molecule type" value="Genomic_DNA"/>
</dbReference>
<dbReference type="InterPro" id="IPR039425">
    <property type="entry name" value="RNA_pol_sigma-70-like"/>
</dbReference>
<evidence type="ECO:0000256" key="4">
    <source>
        <dbReference type="ARBA" id="ARBA00023163"/>
    </source>
</evidence>
<accession>A0A4Y8ZU13</accession>